<dbReference type="Pfam" id="PF09383">
    <property type="entry name" value="NIL"/>
    <property type="match status" value="1"/>
</dbReference>
<protein>
    <submittedName>
        <fullName evidence="11">Methionine ABC transporter ATP-binding protein</fullName>
    </submittedName>
    <submittedName>
        <fullName evidence="10">Phosphate ABC transporter ATP-binding protein</fullName>
    </submittedName>
</protein>
<dbReference type="InterPro" id="IPR041701">
    <property type="entry name" value="MetN_ABC"/>
</dbReference>
<dbReference type="GO" id="GO:0022857">
    <property type="term" value="F:transmembrane transporter activity"/>
    <property type="evidence" value="ECO:0007669"/>
    <property type="project" value="UniProtKB-ARBA"/>
</dbReference>
<dbReference type="PANTHER" id="PTHR43166">
    <property type="entry name" value="AMINO ACID IMPORT ATP-BINDING PROTEIN"/>
    <property type="match status" value="1"/>
</dbReference>
<dbReference type="Pfam" id="PF00005">
    <property type="entry name" value="ABC_tran"/>
    <property type="match status" value="1"/>
</dbReference>
<dbReference type="SMART" id="SM00382">
    <property type="entry name" value="AAA"/>
    <property type="match status" value="1"/>
</dbReference>
<keyword evidence="2" id="KW-0813">Transport</keyword>
<dbReference type="Gene3D" id="3.40.50.300">
    <property type="entry name" value="P-loop containing nucleotide triphosphate hydrolases"/>
    <property type="match status" value="1"/>
</dbReference>
<evidence type="ECO:0000256" key="5">
    <source>
        <dbReference type="ARBA" id="ARBA00022840"/>
    </source>
</evidence>
<evidence type="ECO:0000256" key="7">
    <source>
        <dbReference type="ARBA" id="ARBA00022970"/>
    </source>
</evidence>
<evidence type="ECO:0000313" key="10">
    <source>
        <dbReference type="EMBL" id="KHD86781.1"/>
    </source>
</evidence>
<evidence type="ECO:0000313" key="13">
    <source>
        <dbReference type="Proteomes" id="UP000476934"/>
    </source>
</evidence>
<reference evidence="11 13" key="2">
    <citation type="submission" date="2020-02" db="EMBL/GenBank/DDBJ databases">
        <authorList>
            <person name="Feng H."/>
        </authorList>
    </citation>
    <scope>NUCLEOTIDE SEQUENCE [LARGE SCALE GENOMIC DNA]</scope>
    <source>
        <strain evidence="11 13">Gsoil 114</strain>
    </source>
</reference>
<feature type="domain" description="ABC transporter" evidence="9">
    <location>
        <begin position="2"/>
        <end position="242"/>
    </location>
</feature>
<dbReference type="FunFam" id="3.40.50.300:FF:000032">
    <property type="entry name" value="Export ABC transporter ATP-binding protein"/>
    <property type="match status" value="1"/>
</dbReference>
<dbReference type="EMBL" id="JRUN01000002">
    <property type="protein sequence ID" value="KHD86781.1"/>
    <property type="molecule type" value="Genomic_DNA"/>
</dbReference>
<dbReference type="InterPro" id="IPR003593">
    <property type="entry name" value="AAA+_ATPase"/>
</dbReference>
<dbReference type="GO" id="GO:0006865">
    <property type="term" value="P:amino acid transport"/>
    <property type="evidence" value="ECO:0007669"/>
    <property type="project" value="UniProtKB-KW"/>
</dbReference>
<dbReference type="PROSITE" id="PS00211">
    <property type="entry name" value="ABC_TRANSPORTER_1"/>
    <property type="match status" value="1"/>
</dbReference>
<dbReference type="InterPro" id="IPR050086">
    <property type="entry name" value="MetN_ABC_transporter-like"/>
</dbReference>
<comment type="similarity">
    <text evidence="1">Belongs to the ABC transporter superfamily.</text>
</comment>
<dbReference type="PANTHER" id="PTHR43166:SF30">
    <property type="entry name" value="METHIONINE IMPORT ATP-BINDING PROTEIN METN"/>
    <property type="match status" value="1"/>
</dbReference>
<dbReference type="STRING" id="363870.NG54_01625"/>
<keyword evidence="6" id="KW-1278">Translocase</keyword>
<keyword evidence="3" id="KW-1003">Cell membrane</keyword>
<comment type="caution">
    <text evidence="10">The sequence shown here is derived from an EMBL/GenBank/DDBJ whole genome shotgun (WGS) entry which is preliminary data.</text>
</comment>
<proteinExistence type="inferred from homology"/>
<keyword evidence="13" id="KW-1185">Reference proteome</keyword>
<dbReference type="SUPFAM" id="SSF55021">
    <property type="entry name" value="ACT-like"/>
    <property type="match status" value="1"/>
</dbReference>
<evidence type="ECO:0000256" key="6">
    <source>
        <dbReference type="ARBA" id="ARBA00022967"/>
    </source>
</evidence>
<evidence type="ECO:0000256" key="1">
    <source>
        <dbReference type="ARBA" id="ARBA00005417"/>
    </source>
</evidence>
<dbReference type="GO" id="GO:0005524">
    <property type="term" value="F:ATP binding"/>
    <property type="evidence" value="ECO:0007669"/>
    <property type="project" value="UniProtKB-KW"/>
</dbReference>
<keyword evidence="5 10" id="KW-0067">ATP-binding</keyword>
<dbReference type="GO" id="GO:0016887">
    <property type="term" value="F:ATP hydrolysis activity"/>
    <property type="evidence" value="ECO:0007669"/>
    <property type="project" value="InterPro"/>
</dbReference>
<dbReference type="RefSeq" id="WP_025727426.1">
    <property type="nucleotide sequence ID" value="NZ_JAAIWK010000001.1"/>
</dbReference>
<keyword evidence="4" id="KW-0547">Nucleotide-binding</keyword>
<dbReference type="InterPro" id="IPR017871">
    <property type="entry name" value="ABC_transporter-like_CS"/>
</dbReference>
<evidence type="ECO:0000256" key="8">
    <source>
        <dbReference type="ARBA" id="ARBA00023136"/>
    </source>
</evidence>
<accession>A0A0A6VGT8</accession>
<keyword evidence="7" id="KW-0029">Amino-acid transport</keyword>
<dbReference type="InterPro" id="IPR027417">
    <property type="entry name" value="P-loop_NTPase"/>
</dbReference>
<dbReference type="InterPro" id="IPR018449">
    <property type="entry name" value="NIL_domain"/>
</dbReference>
<evidence type="ECO:0000256" key="3">
    <source>
        <dbReference type="ARBA" id="ARBA00022475"/>
    </source>
</evidence>
<reference evidence="11 13" key="3">
    <citation type="submission" date="2020-03" db="EMBL/GenBank/DDBJ databases">
        <title>Bacillus aquiflavi sp. nov., isolated from yellow water of strong flavor Chinese baijiu in Yibin region of China.</title>
        <authorList>
            <person name="Xie J."/>
        </authorList>
    </citation>
    <scope>NUCLEOTIDE SEQUENCE [LARGE SCALE GENOMIC DNA]</scope>
    <source>
        <strain evidence="11 13">Gsoil 114</strain>
    </source>
</reference>
<sequence>MLVLEDVHKVYGKGKDKKVEALKGINLKVEKGEIFGVVGFSGAGKSTLIRCVNLLERPTSGKVLINDVNLLELSPKELRKERRKIGMIFQQYNLLHSKTIFKNVAMPLILEGRPKAEIRKKVTELLTFVGLEDRMDHYPEQLSGGQKQRVGIARALATDPDILLCDEATSALDPNTTEAVLDLLRKVRDELGITILMITHEMNVIRDVCDKVAVIEHGKIVEQGPVIDVFTEPKTKIARSFIRTVLNDKIPASVRKLIDESSKENPHGIYRILFKGASTSTPLISNTAKKFDVDLNVLHGMVTELQGIPFGNLIVEFKGPKEEMDKAIQYINDHNALIKEVDQDGI</sequence>
<dbReference type="CDD" id="cd03258">
    <property type="entry name" value="ABC_MetN_methionine_transporter"/>
    <property type="match status" value="1"/>
</dbReference>
<dbReference type="AlphaFoldDB" id="A0A0A6VGT8"/>
<dbReference type="PROSITE" id="PS50893">
    <property type="entry name" value="ABC_TRANSPORTER_2"/>
    <property type="match status" value="1"/>
</dbReference>
<dbReference type="SMART" id="SM00930">
    <property type="entry name" value="NIL"/>
    <property type="match status" value="1"/>
</dbReference>
<evidence type="ECO:0000256" key="4">
    <source>
        <dbReference type="ARBA" id="ARBA00022741"/>
    </source>
</evidence>
<dbReference type="Proteomes" id="UP000030588">
    <property type="component" value="Unassembled WGS sequence"/>
</dbReference>
<evidence type="ECO:0000256" key="2">
    <source>
        <dbReference type="ARBA" id="ARBA00022448"/>
    </source>
</evidence>
<organism evidence="10 12">
    <name type="scientific">Heyndrickxia ginsengihumi</name>
    <dbReference type="NCBI Taxonomy" id="363870"/>
    <lineage>
        <taxon>Bacteria</taxon>
        <taxon>Bacillati</taxon>
        <taxon>Bacillota</taxon>
        <taxon>Bacilli</taxon>
        <taxon>Bacillales</taxon>
        <taxon>Bacillaceae</taxon>
        <taxon>Heyndrickxia</taxon>
    </lineage>
</organism>
<evidence type="ECO:0000313" key="12">
    <source>
        <dbReference type="Proteomes" id="UP000030588"/>
    </source>
</evidence>
<dbReference type="InterPro" id="IPR045865">
    <property type="entry name" value="ACT-like_dom_sf"/>
</dbReference>
<dbReference type="GO" id="GO:0098796">
    <property type="term" value="C:membrane protein complex"/>
    <property type="evidence" value="ECO:0007669"/>
    <property type="project" value="UniProtKB-ARBA"/>
</dbReference>
<reference evidence="10 12" key="1">
    <citation type="submission" date="2014-10" db="EMBL/GenBank/DDBJ databases">
        <title>Draft genome of phytase producing Bacillus ginsengihumi strain M2.11.</title>
        <authorList>
            <person name="Toymentseva A."/>
            <person name="Boulygina E.A."/>
            <person name="Kazakov S.V."/>
            <person name="Kayumov I."/>
            <person name="Suleimanova A.D."/>
            <person name="Mardanova A.M."/>
            <person name="Maria S.N."/>
            <person name="Sergey M.Y."/>
            <person name="Sharipova M.R."/>
        </authorList>
    </citation>
    <scope>NUCLEOTIDE SEQUENCE [LARGE SCALE GENOMIC DNA]</scope>
    <source>
        <strain evidence="10 12">M2.11</strain>
    </source>
</reference>
<name>A0A0A6VGT8_9BACI</name>
<dbReference type="InterPro" id="IPR003439">
    <property type="entry name" value="ABC_transporter-like_ATP-bd"/>
</dbReference>
<dbReference type="OrthoDB" id="9802264at2"/>
<dbReference type="Proteomes" id="UP000476934">
    <property type="component" value="Unassembled WGS sequence"/>
</dbReference>
<dbReference type="Gene3D" id="3.30.70.260">
    <property type="match status" value="1"/>
</dbReference>
<dbReference type="SUPFAM" id="SSF52540">
    <property type="entry name" value="P-loop containing nucleoside triphosphate hydrolases"/>
    <property type="match status" value="1"/>
</dbReference>
<dbReference type="EMBL" id="JAAIWK010000001">
    <property type="protein sequence ID" value="NEY18490.1"/>
    <property type="molecule type" value="Genomic_DNA"/>
</dbReference>
<evidence type="ECO:0000259" key="9">
    <source>
        <dbReference type="PROSITE" id="PS50893"/>
    </source>
</evidence>
<evidence type="ECO:0000313" key="11">
    <source>
        <dbReference type="EMBL" id="NEY18490.1"/>
    </source>
</evidence>
<gene>
    <name evidence="11" type="ORF">G4D61_00720</name>
    <name evidence="10" type="ORF">NG54_01625</name>
</gene>
<keyword evidence="8" id="KW-0472">Membrane</keyword>